<gene>
    <name evidence="2" type="ORF">Tsubulata_039115</name>
</gene>
<organism evidence="2 3">
    <name type="scientific">Turnera subulata</name>
    <dbReference type="NCBI Taxonomy" id="218843"/>
    <lineage>
        <taxon>Eukaryota</taxon>
        <taxon>Viridiplantae</taxon>
        <taxon>Streptophyta</taxon>
        <taxon>Embryophyta</taxon>
        <taxon>Tracheophyta</taxon>
        <taxon>Spermatophyta</taxon>
        <taxon>Magnoliopsida</taxon>
        <taxon>eudicotyledons</taxon>
        <taxon>Gunneridae</taxon>
        <taxon>Pentapetalae</taxon>
        <taxon>rosids</taxon>
        <taxon>fabids</taxon>
        <taxon>Malpighiales</taxon>
        <taxon>Passifloraceae</taxon>
        <taxon>Turnera</taxon>
    </lineage>
</organism>
<dbReference type="AlphaFoldDB" id="A0A9Q0F8E8"/>
<keyword evidence="1" id="KW-0472">Membrane</keyword>
<evidence type="ECO:0008006" key="4">
    <source>
        <dbReference type="Google" id="ProtNLM"/>
    </source>
</evidence>
<reference evidence="2" key="1">
    <citation type="submission" date="2022-02" db="EMBL/GenBank/DDBJ databases">
        <authorList>
            <person name="Henning P.M."/>
            <person name="McCubbin A.G."/>
            <person name="Shore J.S."/>
        </authorList>
    </citation>
    <scope>NUCLEOTIDE SEQUENCE</scope>
    <source>
        <strain evidence="2">F60SS</strain>
        <tissue evidence="2">Leaves</tissue>
    </source>
</reference>
<reference evidence="2" key="2">
    <citation type="journal article" date="2023" name="Plants (Basel)">
        <title>Annotation of the Turnera subulata (Passifloraceae) Draft Genome Reveals the S-Locus Evolved after the Divergence of Turneroideae from Passifloroideae in a Stepwise Manner.</title>
        <authorList>
            <person name="Henning P.M."/>
            <person name="Roalson E.H."/>
            <person name="Mir W."/>
            <person name="McCubbin A.G."/>
            <person name="Shore J.S."/>
        </authorList>
    </citation>
    <scope>NUCLEOTIDE SEQUENCE</scope>
    <source>
        <strain evidence="2">F60SS</strain>
    </source>
</reference>
<name>A0A9Q0F8E8_9ROSI</name>
<protein>
    <recommendedName>
        <fullName evidence="4">Transmembrane protein</fullName>
    </recommendedName>
</protein>
<keyword evidence="3" id="KW-1185">Reference proteome</keyword>
<dbReference type="Proteomes" id="UP001141552">
    <property type="component" value="Unassembled WGS sequence"/>
</dbReference>
<evidence type="ECO:0000313" key="2">
    <source>
        <dbReference type="EMBL" id="KAJ4825681.1"/>
    </source>
</evidence>
<evidence type="ECO:0000313" key="3">
    <source>
        <dbReference type="Proteomes" id="UP001141552"/>
    </source>
</evidence>
<accession>A0A9Q0F8E8</accession>
<comment type="caution">
    <text evidence="2">The sequence shown here is derived from an EMBL/GenBank/DDBJ whole genome shotgun (WGS) entry which is preliminary data.</text>
</comment>
<keyword evidence="1" id="KW-0812">Transmembrane</keyword>
<dbReference type="EMBL" id="JAKUCV010006831">
    <property type="protein sequence ID" value="KAJ4825681.1"/>
    <property type="molecule type" value="Genomic_DNA"/>
</dbReference>
<proteinExistence type="predicted"/>
<evidence type="ECO:0000256" key="1">
    <source>
        <dbReference type="SAM" id="Phobius"/>
    </source>
</evidence>
<feature type="transmembrane region" description="Helical" evidence="1">
    <location>
        <begin position="28"/>
        <end position="51"/>
    </location>
</feature>
<keyword evidence="1" id="KW-1133">Transmembrane helix</keyword>
<feature type="transmembrane region" description="Helical" evidence="1">
    <location>
        <begin position="58"/>
        <end position="76"/>
    </location>
</feature>
<sequence length="97" mass="11074">MSPHSPAVMHSGEVVIGLADVKVPILDYLFLLFEGSCVCLLCVCCIVYVLLGKGLVELGLNWLFWQRILFLFYAYYNRFMLVCNNVFRLFSSLVCIL</sequence>